<dbReference type="EMBL" id="JAESDN010000007">
    <property type="protein sequence ID" value="KAG7047846.1"/>
    <property type="molecule type" value="Genomic_DNA"/>
</dbReference>
<evidence type="ECO:0000313" key="3">
    <source>
        <dbReference type="Proteomes" id="UP000699042"/>
    </source>
</evidence>
<gene>
    <name evidence="2" type="ORF">JMJ77_011185</name>
</gene>
<accession>A0A9P7UB14</accession>
<organism evidence="2 3">
    <name type="scientific">Colletotrichum scovillei</name>
    <dbReference type="NCBI Taxonomy" id="1209932"/>
    <lineage>
        <taxon>Eukaryota</taxon>
        <taxon>Fungi</taxon>
        <taxon>Dikarya</taxon>
        <taxon>Ascomycota</taxon>
        <taxon>Pezizomycotina</taxon>
        <taxon>Sordariomycetes</taxon>
        <taxon>Hypocreomycetidae</taxon>
        <taxon>Glomerellales</taxon>
        <taxon>Glomerellaceae</taxon>
        <taxon>Colletotrichum</taxon>
        <taxon>Colletotrichum acutatum species complex</taxon>
    </lineage>
</organism>
<comment type="caution">
    <text evidence="2">The sequence shown here is derived from an EMBL/GenBank/DDBJ whole genome shotgun (WGS) entry which is preliminary data.</text>
</comment>
<dbReference type="AlphaFoldDB" id="A0A9P7UB14"/>
<name>A0A9P7UB14_9PEZI</name>
<feature type="region of interest" description="Disordered" evidence="1">
    <location>
        <begin position="38"/>
        <end position="58"/>
    </location>
</feature>
<proteinExistence type="predicted"/>
<dbReference type="Proteomes" id="UP000699042">
    <property type="component" value="Unassembled WGS sequence"/>
</dbReference>
<evidence type="ECO:0000256" key="1">
    <source>
        <dbReference type="SAM" id="MobiDB-lite"/>
    </source>
</evidence>
<keyword evidence="3" id="KW-1185">Reference proteome</keyword>
<evidence type="ECO:0000313" key="2">
    <source>
        <dbReference type="EMBL" id="KAG7047846.1"/>
    </source>
</evidence>
<reference evidence="2" key="1">
    <citation type="submission" date="2021-05" db="EMBL/GenBank/DDBJ databases">
        <title>Comparative genomics of three Colletotrichum scovillei strains and genetic complementation revealed genes involved fungal growth and virulence on chili pepper.</title>
        <authorList>
            <person name="Hsieh D.-K."/>
            <person name="Chuang S.-C."/>
            <person name="Chen C.-Y."/>
            <person name="Chao Y.-T."/>
            <person name="Lu M.-Y.J."/>
            <person name="Lee M.-H."/>
            <person name="Shih M.-C."/>
        </authorList>
    </citation>
    <scope>NUCLEOTIDE SEQUENCE</scope>
    <source>
        <strain evidence="2">Coll-153</strain>
    </source>
</reference>
<sequence length="58" mass="6272">MALQKKTMPLGKPRRSAGLAWQIRPGFFAPSVSLFSLPNTSTNTVESEKEGPPTGSRL</sequence>
<protein>
    <submittedName>
        <fullName evidence="2">Uncharacterized protein</fullName>
    </submittedName>
</protein>